<evidence type="ECO:0000313" key="4">
    <source>
        <dbReference type="Proteomes" id="UP000603708"/>
    </source>
</evidence>
<dbReference type="InterPro" id="IPR052019">
    <property type="entry name" value="F420H2_bilvrd_red/Heme_oxyg"/>
</dbReference>
<evidence type="ECO:0000256" key="1">
    <source>
        <dbReference type="ARBA" id="ARBA00023002"/>
    </source>
</evidence>
<dbReference type="EMBL" id="BNCD01000001">
    <property type="protein sequence ID" value="GHH69517.1"/>
    <property type="molecule type" value="Genomic_DNA"/>
</dbReference>
<gene>
    <name evidence="3" type="ORF">GCM10018793_02080</name>
</gene>
<dbReference type="GO" id="GO:0016627">
    <property type="term" value="F:oxidoreductase activity, acting on the CH-CH group of donors"/>
    <property type="evidence" value="ECO:0007669"/>
    <property type="project" value="TreeGrafter"/>
</dbReference>
<protein>
    <recommendedName>
        <fullName evidence="5">TIGR03618 family F420-dependent PPOX class oxidoreductase</fullName>
    </recommendedName>
</protein>
<accession>A0A919FNC9</accession>
<dbReference type="Gene3D" id="2.30.110.10">
    <property type="entry name" value="Electron Transport, Fmn-binding Protein, Chain A"/>
    <property type="match status" value="1"/>
</dbReference>
<keyword evidence="1" id="KW-0560">Oxidoreductase</keyword>
<comment type="caution">
    <text evidence="3">The sequence shown here is derived from an EMBL/GenBank/DDBJ whole genome shotgun (WGS) entry which is preliminary data.</text>
</comment>
<dbReference type="GO" id="GO:0070967">
    <property type="term" value="F:coenzyme F420 binding"/>
    <property type="evidence" value="ECO:0007669"/>
    <property type="project" value="TreeGrafter"/>
</dbReference>
<reference evidence="3" key="1">
    <citation type="journal article" date="2014" name="Int. J. Syst. Evol. Microbiol.">
        <title>Complete genome sequence of Corynebacterium casei LMG S-19264T (=DSM 44701T), isolated from a smear-ripened cheese.</title>
        <authorList>
            <consortium name="US DOE Joint Genome Institute (JGI-PGF)"/>
            <person name="Walter F."/>
            <person name="Albersmeier A."/>
            <person name="Kalinowski J."/>
            <person name="Ruckert C."/>
        </authorList>
    </citation>
    <scope>NUCLEOTIDE SEQUENCE</scope>
    <source>
        <strain evidence="3">JCM 5069</strain>
    </source>
</reference>
<proteinExistence type="predicted"/>
<feature type="region of interest" description="Disordered" evidence="2">
    <location>
        <begin position="68"/>
        <end position="124"/>
    </location>
</feature>
<reference evidence="3" key="2">
    <citation type="submission" date="2020-09" db="EMBL/GenBank/DDBJ databases">
        <authorList>
            <person name="Sun Q."/>
            <person name="Ohkuma M."/>
        </authorList>
    </citation>
    <scope>NUCLEOTIDE SEQUENCE</scope>
    <source>
        <strain evidence="3">JCM 5069</strain>
    </source>
</reference>
<dbReference type="SUPFAM" id="SSF50475">
    <property type="entry name" value="FMN-binding split barrel"/>
    <property type="match status" value="1"/>
</dbReference>
<evidence type="ECO:0000313" key="3">
    <source>
        <dbReference type="EMBL" id="GHH69517.1"/>
    </source>
</evidence>
<evidence type="ECO:0000256" key="2">
    <source>
        <dbReference type="SAM" id="MobiDB-lite"/>
    </source>
</evidence>
<dbReference type="AlphaFoldDB" id="A0A919FNC9"/>
<dbReference type="GO" id="GO:0005829">
    <property type="term" value="C:cytosol"/>
    <property type="evidence" value="ECO:0007669"/>
    <property type="project" value="TreeGrafter"/>
</dbReference>
<sequence>MASHRRDPHTPSASYLRFWQDRHLCTLTTLRADGTPHVVPVGVTYDPGAGLARVIASRSSAKVRHVLAAGGGGGESPAGGPGGPGGPGGSGAPGGTGGPGTSGGPGGSDAPGGSGGPGRPGGAPVAVCQFEGRLWATLEGLAVVRTEPELIADAERRYEERYGRAPRPNPNRVLIEIALTAALGNC</sequence>
<evidence type="ECO:0008006" key="5">
    <source>
        <dbReference type="Google" id="ProtNLM"/>
    </source>
</evidence>
<dbReference type="RefSeq" id="WP_308439119.1">
    <property type="nucleotide sequence ID" value="NZ_BNCD01000001.1"/>
</dbReference>
<dbReference type="PANTHER" id="PTHR35176:SF1">
    <property type="entry name" value="F420H(2)-DEPENDENT BILIVERDIN REDUCTASE"/>
    <property type="match status" value="1"/>
</dbReference>
<keyword evidence="4" id="KW-1185">Reference proteome</keyword>
<feature type="compositionally biased region" description="Gly residues" evidence="2">
    <location>
        <begin position="69"/>
        <end position="121"/>
    </location>
</feature>
<name>A0A919FNC9_9ACTN</name>
<dbReference type="Proteomes" id="UP000603708">
    <property type="component" value="Unassembled WGS sequence"/>
</dbReference>
<dbReference type="InterPro" id="IPR012349">
    <property type="entry name" value="Split_barrel_FMN-bd"/>
</dbReference>
<organism evidence="3 4">
    <name type="scientific">Streptomyces sulfonofaciens</name>
    <dbReference type="NCBI Taxonomy" id="68272"/>
    <lineage>
        <taxon>Bacteria</taxon>
        <taxon>Bacillati</taxon>
        <taxon>Actinomycetota</taxon>
        <taxon>Actinomycetes</taxon>
        <taxon>Kitasatosporales</taxon>
        <taxon>Streptomycetaceae</taxon>
        <taxon>Streptomyces</taxon>
    </lineage>
</organism>
<dbReference type="PANTHER" id="PTHR35176">
    <property type="entry name" value="HEME OXYGENASE HI_0854-RELATED"/>
    <property type="match status" value="1"/>
</dbReference>